<evidence type="ECO:0000256" key="6">
    <source>
        <dbReference type="ARBA" id="ARBA00022989"/>
    </source>
</evidence>
<dbReference type="GO" id="GO:0015276">
    <property type="term" value="F:ligand-gated monoatomic ion channel activity"/>
    <property type="evidence" value="ECO:0007669"/>
    <property type="project" value="InterPro"/>
</dbReference>
<dbReference type="PANTHER" id="PTHR42643">
    <property type="entry name" value="IONOTROPIC RECEPTOR 20A-RELATED"/>
    <property type="match status" value="1"/>
</dbReference>
<dbReference type="GO" id="GO:0005886">
    <property type="term" value="C:plasma membrane"/>
    <property type="evidence" value="ECO:0007669"/>
    <property type="project" value="UniProtKB-SubCell"/>
</dbReference>
<evidence type="ECO:0000259" key="15">
    <source>
        <dbReference type="SMART" id="SM00079"/>
    </source>
</evidence>
<comment type="subcellular location">
    <subcellularLocation>
        <location evidence="1">Cell membrane</location>
        <topology evidence="1">Multi-pass membrane protein</topology>
    </subcellularLocation>
</comment>
<feature type="domain" description="Ionotropic glutamate receptor C-terminal" evidence="15">
    <location>
        <begin position="229"/>
        <end position="582"/>
    </location>
</feature>
<keyword evidence="3" id="KW-0813">Transport</keyword>
<evidence type="ECO:0000259" key="16">
    <source>
        <dbReference type="SMART" id="SM00918"/>
    </source>
</evidence>
<comment type="similarity">
    <text evidence="2">Belongs to the glutamate-gated ion channel (TC 1.A.10.1) family.</text>
</comment>
<dbReference type="AlphaFoldDB" id="A0A0P4VVP6"/>
<evidence type="ECO:0000256" key="11">
    <source>
        <dbReference type="ARBA" id="ARBA00023286"/>
    </source>
</evidence>
<keyword evidence="5 13" id="KW-0812">Transmembrane</keyword>
<sequence>MMVMKIMMAMVVMVVMMMVMAGEESTSAFLHHSLGRRFFIAFVATHETPGVNIFVPRESAGSSVPLGVMREVAAAGGCSVAVVAVTSPDQVTATLARDSARTLNVALLDTPQQVAMFVEVSEASLLSERSWLVLGDLQALDDTERRPVLAIDNMVTFASLEDSENVTTTTNTTKTVTAPSRVIVREAYSVVDDTPLKVETLGVWLGGGGRVPEAKEHWSDRRTNLTGLHLRCTTMPQAPFVYTSPPDRDLNVNITGGFAKEIWDALQEILGFTYSCRLPWDRTFGVVDADGSWSGLVGELVEGHADVVVTALDHNDERAKAVTFVTGLREIGYSMVVRRPGLMEQTWTSFTSELLPEAWLGTIAFVVLAPPFLVLCACYSPFETERVTFKDAYILAIGAFAVQGSWLEVRSVSTRIVFITIFMATLVVYAHYTSALVSLLTVASTSVGFSSLQELVQDGSYRFGFKSGTLLEQEFRKAHHSVFRDVWEELVLPHADSLVTEDHQGIAKATKEKYVYMMEDNMYRSNYGNNCLVMQVRGRYFTTQTGMALRRHSPLTKILDAQLIKFRDGGLLSRAWRRWQPMMTHCTAQSVVAIELNHLFTAFLLLLLGMILSVVILPCERLHWRVVGRLKTVRAQQIQVMRRKGLVSPLPPPQDLPAASGDISLMGRLRYSTQYSPPFAPFGTL</sequence>
<proteinExistence type="inferred from homology"/>
<dbReference type="EMBL" id="GDRN01110523">
    <property type="protein sequence ID" value="JAI56902.1"/>
    <property type="molecule type" value="Transcribed_RNA"/>
</dbReference>
<dbReference type="SMART" id="SM00079">
    <property type="entry name" value="PBPe"/>
    <property type="match status" value="1"/>
</dbReference>
<evidence type="ECO:0000313" key="17">
    <source>
        <dbReference type="EMBL" id="JAI56902.1"/>
    </source>
</evidence>
<keyword evidence="11" id="KW-1071">Ligand-gated ion channel</keyword>
<keyword evidence="7" id="KW-0406">Ion transport</keyword>
<feature type="domain" description="Ionotropic glutamate receptor L-glutamate and glycine-binding" evidence="16">
    <location>
        <begin position="239"/>
        <end position="302"/>
    </location>
</feature>
<dbReference type="Pfam" id="PF00060">
    <property type="entry name" value="Lig_chan"/>
    <property type="match status" value="1"/>
</dbReference>
<evidence type="ECO:0000256" key="5">
    <source>
        <dbReference type="ARBA" id="ARBA00022692"/>
    </source>
</evidence>
<dbReference type="Pfam" id="PF10613">
    <property type="entry name" value="Lig_chan-Glu_bd"/>
    <property type="match status" value="1"/>
</dbReference>
<keyword evidence="14" id="KW-0732">Signal</keyword>
<dbReference type="SMART" id="SM00918">
    <property type="entry name" value="Lig_chan-Glu_bd"/>
    <property type="match status" value="1"/>
</dbReference>
<feature type="transmembrane region" description="Helical" evidence="13">
    <location>
        <begin position="599"/>
        <end position="617"/>
    </location>
</feature>
<keyword evidence="4" id="KW-1003">Cell membrane</keyword>
<feature type="transmembrane region" description="Helical" evidence="13">
    <location>
        <begin position="358"/>
        <end position="380"/>
    </location>
</feature>
<evidence type="ECO:0000256" key="7">
    <source>
        <dbReference type="ARBA" id="ARBA00023065"/>
    </source>
</evidence>
<feature type="transmembrane region" description="Helical" evidence="13">
    <location>
        <begin position="415"/>
        <end position="443"/>
    </location>
</feature>
<keyword evidence="6 13" id="KW-1133">Transmembrane helix</keyword>
<dbReference type="GO" id="GO:0050906">
    <property type="term" value="P:detection of stimulus involved in sensory perception"/>
    <property type="evidence" value="ECO:0007669"/>
    <property type="project" value="UniProtKB-ARBA"/>
</dbReference>
<evidence type="ECO:0000256" key="13">
    <source>
        <dbReference type="SAM" id="Phobius"/>
    </source>
</evidence>
<organism evidence="17">
    <name type="scientific">Scylla olivacea</name>
    <name type="common">Orange mud crab</name>
    <name type="synonym">Cancer olivacea</name>
    <dbReference type="NCBI Taxonomy" id="85551"/>
    <lineage>
        <taxon>Eukaryota</taxon>
        <taxon>Metazoa</taxon>
        <taxon>Ecdysozoa</taxon>
        <taxon>Arthropoda</taxon>
        <taxon>Crustacea</taxon>
        <taxon>Multicrustacea</taxon>
        <taxon>Malacostraca</taxon>
        <taxon>Eumalacostraca</taxon>
        <taxon>Eucarida</taxon>
        <taxon>Decapoda</taxon>
        <taxon>Pleocyemata</taxon>
        <taxon>Brachyura</taxon>
        <taxon>Eubrachyura</taxon>
        <taxon>Portunoidea</taxon>
        <taxon>Portunidae</taxon>
        <taxon>Portuninae</taxon>
        <taxon>Scylla</taxon>
    </lineage>
</organism>
<evidence type="ECO:0000256" key="10">
    <source>
        <dbReference type="ARBA" id="ARBA00023180"/>
    </source>
</evidence>
<reference evidence="17" key="1">
    <citation type="submission" date="2015-09" db="EMBL/GenBank/DDBJ databases">
        <title>Scylla olivacea transcriptome.</title>
        <authorList>
            <person name="Ikhwanuddin M."/>
        </authorList>
    </citation>
    <scope>NUCLEOTIDE SEQUENCE</scope>
</reference>
<evidence type="ECO:0000256" key="4">
    <source>
        <dbReference type="ARBA" id="ARBA00022475"/>
    </source>
</evidence>
<evidence type="ECO:0000256" key="2">
    <source>
        <dbReference type="ARBA" id="ARBA00008685"/>
    </source>
</evidence>
<evidence type="ECO:0000256" key="1">
    <source>
        <dbReference type="ARBA" id="ARBA00004651"/>
    </source>
</evidence>
<protein>
    <recommendedName>
        <fullName evidence="18">Ionotropic glutamate receptor L-glutamate and glycine-binding domain-containing protein</fullName>
    </recommendedName>
</protein>
<accession>A0A0P4VVP6</accession>
<evidence type="ECO:0008006" key="18">
    <source>
        <dbReference type="Google" id="ProtNLM"/>
    </source>
</evidence>
<keyword evidence="9" id="KW-0675">Receptor</keyword>
<evidence type="ECO:0000256" key="8">
    <source>
        <dbReference type="ARBA" id="ARBA00023136"/>
    </source>
</evidence>
<feature type="chain" id="PRO_5006070102" description="Ionotropic glutamate receptor L-glutamate and glycine-binding domain-containing protein" evidence="14">
    <location>
        <begin position="23"/>
        <end position="685"/>
    </location>
</feature>
<evidence type="ECO:0000256" key="14">
    <source>
        <dbReference type="SAM" id="SignalP"/>
    </source>
</evidence>
<evidence type="ECO:0000256" key="3">
    <source>
        <dbReference type="ARBA" id="ARBA00022448"/>
    </source>
</evidence>
<keyword evidence="12" id="KW-0407">Ion channel</keyword>
<dbReference type="PANTHER" id="PTHR42643:SF24">
    <property type="entry name" value="IONOTROPIC RECEPTOR 60A"/>
    <property type="match status" value="1"/>
</dbReference>
<evidence type="ECO:0000256" key="12">
    <source>
        <dbReference type="ARBA" id="ARBA00023303"/>
    </source>
</evidence>
<name>A0A0P4VVP6_SCYOL</name>
<dbReference type="InterPro" id="IPR052192">
    <property type="entry name" value="Insect_Ionotropic_Sensory_Rcpt"/>
</dbReference>
<dbReference type="SUPFAM" id="SSF53850">
    <property type="entry name" value="Periplasmic binding protein-like II"/>
    <property type="match status" value="1"/>
</dbReference>
<feature type="transmembrane region" description="Helical" evidence="13">
    <location>
        <begin position="392"/>
        <end position="409"/>
    </location>
</feature>
<keyword evidence="10" id="KW-0325">Glycoprotein</keyword>
<keyword evidence="8 13" id="KW-0472">Membrane</keyword>
<feature type="signal peptide" evidence="14">
    <location>
        <begin position="1"/>
        <end position="22"/>
    </location>
</feature>
<evidence type="ECO:0000256" key="9">
    <source>
        <dbReference type="ARBA" id="ARBA00023170"/>
    </source>
</evidence>
<dbReference type="InterPro" id="IPR001320">
    <property type="entry name" value="Iontro_rcpt_C"/>
</dbReference>
<dbReference type="InterPro" id="IPR019594">
    <property type="entry name" value="Glu/Gly-bd"/>
</dbReference>
<dbReference type="Gene3D" id="3.40.190.10">
    <property type="entry name" value="Periplasmic binding protein-like II"/>
    <property type="match status" value="3"/>
</dbReference>